<evidence type="ECO:0000313" key="1">
    <source>
        <dbReference type="EMBL" id="MPM37478.1"/>
    </source>
</evidence>
<reference evidence="1" key="1">
    <citation type="submission" date="2019-08" db="EMBL/GenBank/DDBJ databases">
        <authorList>
            <person name="Kucharzyk K."/>
            <person name="Murdoch R.W."/>
            <person name="Higgins S."/>
            <person name="Loffler F."/>
        </authorList>
    </citation>
    <scope>NUCLEOTIDE SEQUENCE</scope>
</reference>
<dbReference type="EMBL" id="VSSQ01007961">
    <property type="protein sequence ID" value="MPM37478.1"/>
    <property type="molecule type" value="Genomic_DNA"/>
</dbReference>
<comment type="caution">
    <text evidence="1">The sequence shown here is derived from an EMBL/GenBank/DDBJ whole genome shotgun (WGS) entry which is preliminary data.</text>
</comment>
<organism evidence="1">
    <name type="scientific">bioreactor metagenome</name>
    <dbReference type="NCBI Taxonomy" id="1076179"/>
    <lineage>
        <taxon>unclassified sequences</taxon>
        <taxon>metagenomes</taxon>
        <taxon>ecological metagenomes</taxon>
    </lineage>
</organism>
<protein>
    <submittedName>
        <fullName evidence="1">Uncharacterized protein</fullName>
    </submittedName>
</protein>
<dbReference type="Gene3D" id="2.70.98.70">
    <property type="match status" value="1"/>
</dbReference>
<proteinExistence type="predicted"/>
<sequence>MNGGRGDGTITDMAKMLEPTTTEVFMLINYFNALDIVYDAADALSDQLTAAFEKAPAPDGTNRKDNPFNIKRAVHEMIPYAIDLCDINKGVTHDSSVRWIHLKMLVAAFMGSDSLMDSTLYGGDMSFMSKIRNCYYRDGRYAYDSMEYQKLISLEMMLYPNCSYMYKYSDGRVLNLFDDSKMNCGSIISLHFKLLCGDLTPAFGDTQINNNEPIKQSRLESKAPYSPLWEAVYTRTHNENLKRMIAVALSGYTPEELESERVKSVESLDNLDSASINETMLLLACAPDSGIYKLKSEDAGVPESVLLEDSQTSILRSGTSLENTKHLIMYGQPSAPHDHGDKLGLWLGAYGYHLLAGGGGYPYTWADSKWHEWEQSSGACMVVIIDGKSQCRSYSSLKAHIDGSRVKLSSMENSGAYPGCFYGRTAALITAPDGENAFAADFAYADGGSFYDYNTSGIGLDFKNIRFSGIKKREKLSGTLAGKDVTLYSAPDYAWMKADAEANIDEEHRAEWNFRHASEVGLAVSEISVPNDASEEKLIRAYGEMGGFERGKSPWVPYVMHRKTTKAKNEKCVFAHILEPYKGSRFISRVKPLQLINASFNKNTPCFAPVGCEVEYKSGEYKDIVISCHDSSCKASFSDISGTEYTTDALFALFRYKSGRLVYAEAYGYTIARAGDFITPEHENPYYNGTITEVDYTSGHIEIEIAGEMPEASLLSGRVAVISSDDYEKPSLYYMNEIKSGGNRISFVSDMPFALQDTSWERGEKSRGMGGKTKIRDGESEYYADIKPGDAFRCETGGVLIG</sequence>
<name>A0A644ZB13_9ZZZZ</name>
<gene>
    <name evidence="1" type="ORF">SDC9_84095</name>
</gene>
<accession>A0A644ZB13</accession>
<dbReference type="AlphaFoldDB" id="A0A644ZB13"/>